<dbReference type="EMBL" id="JARBHB010000003">
    <property type="protein sequence ID" value="KAJ8888319.1"/>
    <property type="molecule type" value="Genomic_DNA"/>
</dbReference>
<comment type="caution">
    <text evidence="1">The sequence shown here is derived from an EMBL/GenBank/DDBJ whole genome shotgun (WGS) entry which is preliminary data.</text>
</comment>
<name>A0ABQ9HVA4_9NEOP</name>
<dbReference type="Proteomes" id="UP001159363">
    <property type="component" value="Chromosome 3"/>
</dbReference>
<evidence type="ECO:0000313" key="1">
    <source>
        <dbReference type="EMBL" id="KAJ8888319.1"/>
    </source>
</evidence>
<evidence type="ECO:0000313" key="2">
    <source>
        <dbReference type="Proteomes" id="UP001159363"/>
    </source>
</evidence>
<accession>A0ABQ9HVA4</accession>
<proteinExistence type="predicted"/>
<protein>
    <submittedName>
        <fullName evidence="1">Uncharacterized protein</fullName>
    </submittedName>
</protein>
<reference evidence="1 2" key="1">
    <citation type="submission" date="2023-02" db="EMBL/GenBank/DDBJ databases">
        <title>LHISI_Scaffold_Assembly.</title>
        <authorList>
            <person name="Stuart O.P."/>
            <person name="Cleave R."/>
            <person name="Magrath M.J.L."/>
            <person name="Mikheyev A.S."/>
        </authorList>
    </citation>
    <scope>NUCLEOTIDE SEQUENCE [LARGE SCALE GENOMIC DNA]</scope>
    <source>
        <strain evidence="1">Daus_M_001</strain>
        <tissue evidence="1">Leg muscle</tissue>
    </source>
</reference>
<sequence length="178" mass="19791">MEAGISSNRVDTTRKYPVMQLAPVCHSIHNSLWGWTKGAKVRVPVVHVLAVGAGMRKTFKTLGTLERLLTAVQALVFRQEFKYSQCSNCRQVHARAHTHTKDNIFHTIGDCDISLANPAIPPHITPTLLKPLPCITSKEEQQPHESKSHVLSLPNHNLTAAKNNILQKVLFSHTKSPL</sequence>
<organism evidence="1 2">
    <name type="scientific">Dryococelus australis</name>
    <dbReference type="NCBI Taxonomy" id="614101"/>
    <lineage>
        <taxon>Eukaryota</taxon>
        <taxon>Metazoa</taxon>
        <taxon>Ecdysozoa</taxon>
        <taxon>Arthropoda</taxon>
        <taxon>Hexapoda</taxon>
        <taxon>Insecta</taxon>
        <taxon>Pterygota</taxon>
        <taxon>Neoptera</taxon>
        <taxon>Polyneoptera</taxon>
        <taxon>Phasmatodea</taxon>
        <taxon>Verophasmatodea</taxon>
        <taxon>Anareolatae</taxon>
        <taxon>Phasmatidae</taxon>
        <taxon>Eurycanthinae</taxon>
        <taxon>Dryococelus</taxon>
    </lineage>
</organism>
<gene>
    <name evidence="1" type="ORF">PR048_007806</name>
</gene>
<keyword evidence="2" id="KW-1185">Reference proteome</keyword>